<protein>
    <submittedName>
        <fullName evidence="1">Uncharacterized protein</fullName>
    </submittedName>
</protein>
<accession>A0A3D3R0M6</accession>
<evidence type="ECO:0000313" key="2">
    <source>
        <dbReference type="Proteomes" id="UP000263642"/>
    </source>
</evidence>
<dbReference type="Proteomes" id="UP000263642">
    <property type="component" value="Unassembled WGS sequence"/>
</dbReference>
<proteinExistence type="predicted"/>
<comment type="caution">
    <text evidence="1">The sequence shown here is derived from an EMBL/GenBank/DDBJ whole genome shotgun (WGS) entry which is preliminary data.</text>
</comment>
<reference evidence="1 2" key="1">
    <citation type="journal article" date="2018" name="Nat. Biotechnol.">
        <title>A standardized bacterial taxonomy based on genome phylogeny substantially revises the tree of life.</title>
        <authorList>
            <person name="Parks D.H."/>
            <person name="Chuvochina M."/>
            <person name="Waite D.W."/>
            <person name="Rinke C."/>
            <person name="Skarshewski A."/>
            <person name="Chaumeil P.A."/>
            <person name="Hugenholtz P."/>
        </authorList>
    </citation>
    <scope>NUCLEOTIDE SEQUENCE [LARGE SCALE GENOMIC DNA]</scope>
    <source>
        <strain evidence="1">UBA9375</strain>
    </source>
</reference>
<organism evidence="1 2">
    <name type="scientific">Gimesia maris</name>
    <dbReference type="NCBI Taxonomy" id="122"/>
    <lineage>
        <taxon>Bacteria</taxon>
        <taxon>Pseudomonadati</taxon>
        <taxon>Planctomycetota</taxon>
        <taxon>Planctomycetia</taxon>
        <taxon>Planctomycetales</taxon>
        <taxon>Planctomycetaceae</taxon>
        <taxon>Gimesia</taxon>
    </lineage>
</organism>
<evidence type="ECO:0000313" key="1">
    <source>
        <dbReference type="EMBL" id="HCO21788.1"/>
    </source>
</evidence>
<gene>
    <name evidence="1" type="ORF">DIT97_01480</name>
</gene>
<dbReference type="AlphaFoldDB" id="A0A3D3R0M6"/>
<sequence>MRNKTHKNTMRAFRDGFSVKLKKASMYRFLVLILIACLVLPAAPVSGCECSQQQTSQAKGCCCSKSASDTEVQTKSCCCRTSPITKKQSESNHKQTQCQKPNCHCQQTFSQTAATVSVKTVELEQQLRSQFESIDLTSQLTHPVRPAVSRNFERRPPEISYSSGEFCAHFCLWLI</sequence>
<dbReference type="EMBL" id="DQAY01000011">
    <property type="protein sequence ID" value="HCO21788.1"/>
    <property type="molecule type" value="Genomic_DNA"/>
</dbReference>
<name>A0A3D3R0M6_9PLAN</name>